<dbReference type="GO" id="GO:0016491">
    <property type="term" value="F:oxidoreductase activity"/>
    <property type="evidence" value="ECO:0007669"/>
    <property type="project" value="UniProtKB-KW"/>
</dbReference>
<dbReference type="AlphaFoldDB" id="A0ABD6DZL2"/>
<dbReference type="InterPro" id="IPR036291">
    <property type="entry name" value="NAD(P)-bd_dom_sf"/>
</dbReference>
<dbReference type="SUPFAM" id="SSF51735">
    <property type="entry name" value="NAD(P)-binding Rossmann-fold domains"/>
    <property type="match status" value="1"/>
</dbReference>
<sequence>MDLTNATVLVTGASRGIGRALLEAFAAEGAAVVGCARSEAALSDAVENARAAHPGADERAENDGGDPAGRGETVTDGEGPVEGVRADVRTEADIERVVEVAAAIGERDGIDVLVANAGVKHGQSGEMPIHEEPYDRFDDTVETNLRGVFSAAKETVGRMPETGRILVPSGSIAVDAKAGMGAYAVSKAAAEALVRQLAVDAEQTAAVVDPGLVDTDLSDGDGRSPEEVAAMFVWAAAEADADAIDGERIDLRTWMRETR</sequence>
<comment type="caution">
    <text evidence="4">The sequence shown here is derived from an EMBL/GenBank/DDBJ whole genome shotgun (WGS) entry which is preliminary data.</text>
</comment>
<dbReference type="InterPro" id="IPR002347">
    <property type="entry name" value="SDR_fam"/>
</dbReference>
<accession>A0ABD6DZL2</accession>
<evidence type="ECO:0000313" key="5">
    <source>
        <dbReference type="Proteomes" id="UP001597092"/>
    </source>
</evidence>
<evidence type="ECO:0000256" key="2">
    <source>
        <dbReference type="ARBA" id="ARBA00023002"/>
    </source>
</evidence>
<comment type="similarity">
    <text evidence="1">Belongs to the short-chain dehydrogenases/reductases (SDR) family.</text>
</comment>
<dbReference type="Proteomes" id="UP001597092">
    <property type="component" value="Unassembled WGS sequence"/>
</dbReference>
<dbReference type="Gene3D" id="3.40.50.720">
    <property type="entry name" value="NAD(P)-binding Rossmann-like Domain"/>
    <property type="match status" value="1"/>
</dbReference>
<keyword evidence="2 4" id="KW-0560">Oxidoreductase</keyword>
<dbReference type="CDD" id="cd05233">
    <property type="entry name" value="SDR_c"/>
    <property type="match status" value="1"/>
</dbReference>
<keyword evidence="5" id="KW-1185">Reference proteome</keyword>
<feature type="region of interest" description="Disordered" evidence="3">
    <location>
        <begin position="48"/>
        <end position="83"/>
    </location>
</feature>
<dbReference type="PRINTS" id="PR00081">
    <property type="entry name" value="GDHRDH"/>
</dbReference>
<evidence type="ECO:0000313" key="4">
    <source>
        <dbReference type="EMBL" id="MFD1687325.1"/>
    </source>
</evidence>
<dbReference type="EC" id="1.1.1.-" evidence="4"/>
<name>A0ABD6DZL2_9EURY</name>
<dbReference type="Pfam" id="PF00106">
    <property type="entry name" value="adh_short"/>
    <property type="match status" value="1"/>
</dbReference>
<dbReference type="EMBL" id="JBHUDP010000010">
    <property type="protein sequence ID" value="MFD1687325.1"/>
    <property type="molecule type" value="Genomic_DNA"/>
</dbReference>
<dbReference type="Pfam" id="PF13561">
    <property type="entry name" value="adh_short_C2"/>
    <property type="match status" value="1"/>
</dbReference>
<dbReference type="PANTHER" id="PTHR43008:SF4">
    <property type="entry name" value="CHAIN DEHYDROGENASE, PUTATIVE (AFU_ORTHOLOGUE AFUA_4G08710)-RELATED"/>
    <property type="match status" value="1"/>
</dbReference>
<evidence type="ECO:0000256" key="3">
    <source>
        <dbReference type="SAM" id="MobiDB-lite"/>
    </source>
</evidence>
<proteinExistence type="inferred from homology"/>
<reference evidence="4 5" key="1">
    <citation type="journal article" date="2019" name="Int. J. Syst. Evol. Microbiol.">
        <title>The Global Catalogue of Microorganisms (GCM) 10K type strain sequencing project: providing services to taxonomists for standard genome sequencing and annotation.</title>
        <authorList>
            <consortium name="The Broad Institute Genomics Platform"/>
            <consortium name="The Broad Institute Genome Sequencing Center for Infectious Disease"/>
            <person name="Wu L."/>
            <person name="Ma J."/>
        </authorList>
    </citation>
    <scope>NUCLEOTIDE SEQUENCE [LARGE SCALE GENOMIC DNA]</scope>
    <source>
        <strain evidence="4 5">CGMCC 1.10387</strain>
    </source>
</reference>
<protein>
    <submittedName>
        <fullName evidence="4">SDR family NAD(P)-dependent oxidoreductase</fullName>
        <ecNumber evidence="4">1.1.1.-</ecNumber>
    </submittedName>
</protein>
<dbReference type="RefSeq" id="WP_256305557.1">
    <property type="nucleotide sequence ID" value="NZ_JANHAW010000001.1"/>
</dbReference>
<organism evidence="4 5">
    <name type="scientific">Halobellus litoreus</name>
    <dbReference type="NCBI Taxonomy" id="755310"/>
    <lineage>
        <taxon>Archaea</taxon>
        <taxon>Methanobacteriati</taxon>
        <taxon>Methanobacteriota</taxon>
        <taxon>Stenosarchaea group</taxon>
        <taxon>Halobacteria</taxon>
        <taxon>Halobacteriales</taxon>
        <taxon>Haloferacaceae</taxon>
        <taxon>Halobellus</taxon>
    </lineage>
</organism>
<dbReference type="PANTHER" id="PTHR43008">
    <property type="entry name" value="BENZIL REDUCTASE"/>
    <property type="match status" value="1"/>
</dbReference>
<gene>
    <name evidence="4" type="ORF">ACFSAS_17155</name>
</gene>
<evidence type="ECO:0000256" key="1">
    <source>
        <dbReference type="ARBA" id="ARBA00006484"/>
    </source>
</evidence>